<proteinExistence type="predicted"/>
<dbReference type="Proteomes" id="UP000182062">
    <property type="component" value="Unassembled WGS sequence"/>
</dbReference>
<gene>
    <name evidence="1" type="ORF">BHE18_13480</name>
</gene>
<sequence>MHYNQSLDPVMKMDKCTPFHPEKVGCQIFIVFNPTFFWCFRIKVRSTILIYQKLAVKPHFYFHFANFFVE</sequence>
<reference evidence="1 2" key="1">
    <citation type="submission" date="2016-09" db="EMBL/GenBank/DDBJ databases">
        <title>Bacillus aquimaris SAMM genome sequence reveals colonization and biosurfactant production capacities.</title>
        <authorList>
            <person name="Waghmode S.R."/>
            <person name="Suryavanshi M.V."/>
        </authorList>
    </citation>
    <scope>NUCLEOTIDE SEQUENCE [LARGE SCALE GENOMIC DNA]</scope>
    <source>
        <strain evidence="1 2">SAMM</strain>
    </source>
</reference>
<accession>A0A1J6VNL5</accession>
<keyword evidence="2" id="KW-1185">Reference proteome</keyword>
<comment type="caution">
    <text evidence="1">The sequence shown here is derived from an EMBL/GenBank/DDBJ whole genome shotgun (WGS) entry which is preliminary data.</text>
</comment>
<evidence type="ECO:0000313" key="2">
    <source>
        <dbReference type="Proteomes" id="UP000182062"/>
    </source>
</evidence>
<protein>
    <submittedName>
        <fullName evidence="1">Uncharacterized protein</fullName>
    </submittedName>
</protein>
<dbReference type="EMBL" id="MINN01000150">
    <property type="protein sequence ID" value="OIU66917.1"/>
    <property type="molecule type" value="Genomic_DNA"/>
</dbReference>
<dbReference type="AlphaFoldDB" id="A0A1J6VNL5"/>
<organism evidence="1 2">
    <name type="scientific">Rossellomorea aquimaris</name>
    <dbReference type="NCBI Taxonomy" id="189382"/>
    <lineage>
        <taxon>Bacteria</taxon>
        <taxon>Bacillati</taxon>
        <taxon>Bacillota</taxon>
        <taxon>Bacilli</taxon>
        <taxon>Bacillales</taxon>
        <taxon>Bacillaceae</taxon>
        <taxon>Rossellomorea</taxon>
    </lineage>
</organism>
<evidence type="ECO:0000313" key="1">
    <source>
        <dbReference type="EMBL" id="OIU66917.1"/>
    </source>
</evidence>
<name>A0A1J6VNL5_9BACI</name>